<dbReference type="HAMAP" id="MF_02126">
    <property type="entry name" value="RF_methyltr_PrmC"/>
    <property type="match status" value="1"/>
</dbReference>
<evidence type="ECO:0000256" key="4">
    <source>
        <dbReference type="ARBA" id="ARBA00048391"/>
    </source>
</evidence>
<dbReference type="Proteomes" id="UP000831181">
    <property type="component" value="Chromosome"/>
</dbReference>
<organism evidence="8 9">
    <name type="scientific">Nicoliella spurrieriana</name>
    <dbReference type="NCBI Taxonomy" id="2925830"/>
    <lineage>
        <taxon>Bacteria</taxon>
        <taxon>Bacillati</taxon>
        <taxon>Bacillota</taxon>
        <taxon>Bacilli</taxon>
        <taxon>Lactobacillales</taxon>
        <taxon>Lactobacillaceae</taxon>
        <taxon>Nicoliella</taxon>
    </lineage>
</organism>
<evidence type="ECO:0000259" key="7">
    <source>
        <dbReference type="Pfam" id="PF17827"/>
    </source>
</evidence>
<dbReference type="PANTHER" id="PTHR18895:SF74">
    <property type="entry name" value="MTRF1L RELEASE FACTOR GLUTAMINE METHYLTRANSFERASE"/>
    <property type="match status" value="1"/>
</dbReference>
<dbReference type="EC" id="2.1.1.297" evidence="5"/>
<comment type="similarity">
    <text evidence="5">Belongs to the protein N5-glutamine methyltransferase family. PrmC subfamily.</text>
</comment>
<dbReference type="SUPFAM" id="SSF53335">
    <property type="entry name" value="S-adenosyl-L-methionine-dependent methyltransferases"/>
    <property type="match status" value="1"/>
</dbReference>
<dbReference type="PROSITE" id="PS00092">
    <property type="entry name" value="N6_MTASE"/>
    <property type="match status" value="1"/>
</dbReference>
<feature type="binding site" evidence="5">
    <location>
        <begin position="186"/>
        <end position="189"/>
    </location>
    <ligand>
        <name>substrate</name>
    </ligand>
</feature>
<dbReference type="InterPro" id="IPR040758">
    <property type="entry name" value="PrmC_N"/>
</dbReference>
<dbReference type="CDD" id="cd02440">
    <property type="entry name" value="AdoMet_MTases"/>
    <property type="match status" value="1"/>
</dbReference>
<keyword evidence="2 5" id="KW-0808">Transferase</keyword>
<dbReference type="Gene3D" id="3.40.50.150">
    <property type="entry name" value="Vaccinia Virus protein VP39"/>
    <property type="match status" value="1"/>
</dbReference>
<dbReference type="InterPro" id="IPR050320">
    <property type="entry name" value="N5-glutamine_MTase"/>
</dbReference>
<evidence type="ECO:0000313" key="8">
    <source>
        <dbReference type="EMBL" id="UQS86843.1"/>
    </source>
</evidence>
<proteinExistence type="inferred from homology"/>
<dbReference type="PANTHER" id="PTHR18895">
    <property type="entry name" value="HEMK METHYLTRANSFERASE"/>
    <property type="match status" value="1"/>
</dbReference>
<reference evidence="8" key="1">
    <citation type="journal article" date="2022" name="Int. J. Syst. Evol. Microbiol.">
        <title>Apilactobacillus apisilvae sp. nov., Nicolia spurrieriana gen. nov. sp. nov., Bombilactobacillus folatiphilus sp. nov. and Bombilactobacillus thymidiniphilus sp. nov., four new lactic acid bacterial isolates from stingless bees Tetragonula carbonaria and Austroplebeia australis.</title>
        <authorList>
            <person name="Oliphant S.A."/>
            <person name="Watson-Haigh N.S."/>
            <person name="Sumby K.M."/>
            <person name="Gardner J."/>
            <person name="Groom S."/>
            <person name="Jiranek V."/>
        </authorList>
    </citation>
    <scope>NUCLEOTIDE SEQUENCE</scope>
    <source>
        <strain evidence="8">SGEP1_A5</strain>
    </source>
</reference>
<evidence type="ECO:0000256" key="1">
    <source>
        <dbReference type="ARBA" id="ARBA00022603"/>
    </source>
</evidence>
<dbReference type="EMBL" id="CP093361">
    <property type="protein sequence ID" value="UQS86843.1"/>
    <property type="molecule type" value="Genomic_DNA"/>
</dbReference>
<dbReference type="Pfam" id="PF05175">
    <property type="entry name" value="MTS"/>
    <property type="match status" value="1"/>
</dbReference>
<feature type="binding site" evidence="5">
    <location>
        <begin position="121"/>
        <end position="125"/>
    </location>
    <ligand>
        <name>S-adenosyl-L-methionine</name>
        <dbReference type="ChEBI" id="CHEBI:59789"/>
    </ligand>
</feature>
<comment type="function">
    <text evidence="5">Methylates the class 1 translation termination release factors RF1/PrfA and RF2/PrfB on the glutamine residue of the universally conserved GGQ motif.</text>
</comment>
<dbReference type="Gene3D" id="1.10.8.10">
    <property type="entry name" value="DNA helicase RuvA subunit, C-terminal domain"/>
    <property type="match status" value="1"/>
</dbReference>
<dbReference type="GO" id="GO:0032259">
    <property type="term" value="P:methylation"/>
    <property type="evidence" value="ECO:0007669"/>
    <property type="project" value="UniProtKB-KW"/>
</dbReference>
<dbReference type="KEGG" id="lbe:MOO44_08250"/>
<gene>
    <name evidence="5 8" type="primary">prmC</name>
    <name evidence="8" type="ORF">MOO44_08250</name>
</gene>
<feature type="binding site" evidence="5">
    <location>
        <position position="144"/>
    </location>
    <ligand>
        <name>S-adenosyl-L-methionine</name>
        <dbReference type="ChEBI" id="CHEBI:59789"/>
    </ligand>
</feature>
<dbReference type="GO" id="GO:0003676">
    <property type="term" value="F:nucleic acid binding"/>
    <property type="evidence" value="ECO:0007669"/>
    <property type="project" value="InterPro"/>
</dbReference>
<protein>
    <recommendedName>
        <fullName evidence="5">Release factor glutamine methyltransferase</fullName>
        <shortName evidence="5">RF MTase</shortName>
        <ecNumber evidence="5">2.1.1.297</ecNumber>
    </recommendedName>
    <alternativeName>
        <fullName evidence="5">N5-glutamine methyltransferase PrmC</fullName>
    </alternativeName>
    <alternativeName>
        <fullName evidence="5">Protein-(glutamine-N5) MTase PrmC</fullName>
    </alternativeName>
    <alternativeName>
        <fullName evidence="5">Protein-glutamine N-methyltransferase PrmC</fullName>
    </alternativeName>
</protein>
<keyword evidence="3 5" id="KW-0949">S-adenosyl-L-methionine</keyword>
<dbReference type="NCBIfam" id="TIGR03534">
    <property type="entry name" value="RF_mod_PrmC"/>
    <property type="match status" value="1"/>
</dbReference>
<feature type="binding site" evidence="5">
    <location>
        <position position="186"/>
    </location>
    <ligand>
        <name>S-adenosyl-L-methionine</name>
        <dbReference type="ChEBI" id="CHEBI:59789"/>
    </ligand>
</feature>
<comment type="caution">
    <text evidence="5">Lacks conserved residue(s) required for the propagation of feature annotation.</text>
</comment>
<evidence type="ECO:0000256" key="2">
    <source>
        <dbReference type="ARBA" id="ARBA00022679"/>
    </source>
</evidence>
<evidence type="ECO:0000256" key="3">
    <source>
        <dbReference type="ARBA" id="ARBA00022691"/>
    </source>
</evidence>
<keyword evidence="1 5" id="KW-0489">Methyltransferase</keyword>
<comment type="catalytic activity">
    <reaction evidence="4 5">
        <text>L-glutaminyl-[peptide chain release factor] + S-adenosyl-L-methionine = N(5)-methyl-L-glutaminyl-[peptide chain release factor] + S-adenosyl-L-homocysteine + H(+)</text>
        <dbReference type="Rhea" id="RHEA:42896"/>
        <dbReference type="Rhea" id="RHEA-COMP:10271"/>
        <dbReference type="Rhea" id="RHEA-COMP:10272"/>
        <dbReference type="ChEBI" id="CHEBI:15378"/>
        <dbReference type="ChEBI" id="CHEBI:30011"/>
        <dbReference type="ChEBI" id="CHEBI:57856"/>
        <dbReference type="ChEBI" id="CHEBI:59789"/>
        <dbReference type="ChEBI" id="CHEBI:61891"/>
        <dbReference type="EC" id="2.1.1.297"/>
    </reaction>
</comment>
<feature type="domain" description="Release factor glutamine methyltransferase N-terminal" evidence="7">
    <location>
        <begin position="9"/>
        <end position="77"/>
    </location>
</feature>
<evidence type="ECO:0000256" key="5">
    <source>
        <dbReference type="HAMAP-Rule" id="MF_02126"/>
    </source>
</evidence>
<name>A0A976RS80_9LACO</name>
<evidence type="ECO:0000313" key="9">
    <source>
        <dbReference type="Proteomes" id="UP000831181"/>
    </source>
</evidence>
<dbReference type="InterPro" id="IPR004556">
    <property type="entry name" value="HemK-like"/>
</dbReference>
<dbReference type="InterPro" id="IPR002052">
    <property type="entry name" value="DNA_methylase_N6_adenine_CS"/>
</dbReference>
<accession>A0A976RS80</accession>
<keyword evidence="9" id="KW-1185">Reference proteome</keyword>
<sequence>MANPITYFEAQKRASLCIQEHGLDSTVANYLLTQRLNWTDTQLLLHYRDLMPAEQLTQYQKDIKQYLAGQPPQYIIGTADFYGQRLTVNSDVLIPRPETEELVDWILETHAQQSLSVLDVGTGSGAIAIALQSQRLNWRVSGSDISAAALKVAKYNANVRDLPIKWVQSDLFSSFFHKKYDLIVSNPPYISENELKYMDESVINFEPHLALFAKNNGLALYQGIADHFRSVAKPHGEIFLEIGFHQEQAVVAIFERAVPDAKIETRRDINGNQRMIRIKY</sequence>
<dbReference type="InterPro" id="IPR007848">
    <property type="entry name" value="Small_mtfrase_dom"/>
</dbReference>
<dbReference type="RefSeq" id="WP_260116646.1">
    <property type="nucleotide sequence ID" value="NZ_CP093361.1"/>
</dbReference>
<evidence type="ECO:0000259" key="6">
    <source>
        <dbReference type="Pfam" id="PF05175"/>
    </source>
</evidence>
<dbReference type="InterPro" id="IPR029063">
    <property type="entry name" value="SAM-dependent_MTases_sf"/>
</dbReference>
<dbReference type="Pfam" id="PF17827">
    <property type="entry name" value="PrmC_N"/>
    <property type="match status" value="1"/>
</dbReference>
<dbReference type="NCBIfam" id="TIGR00536">
    <property type="entry name" value="hemK_fam"/>
    <property type="match status" value="1"/>
</dbReference>
<dbReference type="GO" id="GO:0102559">
    <property type="term" value="F:peptide chain release factor N(5)-glutamine methyltransferase activity"/>
    <property type="evidence" value="ECO:0007669"/>
    <property type="project" value="UniProtKB-EC"/>
</dbReference>
<dbReference type="InterPro" id="IPR019874">
    <property type="entry name" value="RF_methyltr_PrmC"/>
</dbReference>
<feature type="domain" description="Methyltransferase small" evidence="6">
    <location>
        <begin position="113"/>
        <end position="196"/>
    </location>
</feature>
<dbReference type="AlphaFoldDB" id="A0A976RS80"/>